<evidence type="ECO:0000313" key="11">
    <source>
        <dbReference type="EMBL" id="BCR82706.1"/>
    </source>
</evidence>
<evidence type="ECO:0000256" key="7">
    <source>
        <dbReference type="ARBA" id="ARBA00023136"/>
    </source>
</evidence>
<dbReference type="KEGG" id="ache:ACHE_10108A"/>
<keyword evidence="6 9" id="KW-1133">Transmembrane helix</keyword>
<feature type="transmembrane region" description="Helical" evidence="9">
    <location>
        <begin position="175"/>
        <end position="196"/>
    </location>
</feature>
<evidence type="ECO:0000256" key="8">
    <source>
        <dbReference type="SAM" id="MobiDB-lite"/>
    </source>
</evidence>
<reference evidence="11" key="1">
    <citation type="submission" date="2021-01" db="EMBL/GenBank/DDBJ databases">
        <authorList>
            <consortium name="Aspergillus chevalieri M1 genome sequencing consortium"/>
            <person name="Kazuki M."/>
            <person name="Futagami T."/>
        </authorList>
    </citation>
    <scope>NUCLEOTIDE SEQUENCE</scope>
    <source>
        <strain evidence="11">M1</strain>
    </source>
</reference>
<evidence type="ECO:0000256" key="3">
    <source>
        <dbReference type="ARBA" id="ARBA00022475"/>
    </source>
</evidence>
<keyword evidence="3" id="KW-1003">Cell membrane</keyword>
<dbReference type="Pfam" id="PF00324">
    <property type="entry name" value="AA_permease"/>
    <property type="match status" value="1"/>
</dbReference>
<keyword evidence="4 9" id="KW-0812">Transmembrane</keyword>
<dbReference type="InterPro" id="IPR004841">
    <property type="entry name" value="AA-permease/SLC12A_dom"/>
</dbReference>
<feature type="transmembrane region" description="Helical" evidence="9">
    <location>
        <begin position="353"/>
        <end position="373"/>
    </location>
</feature>
<feature type="compositionally biased region" description="Polar residues" evidence="8">
    <location>
        <begin position="137"/>
        <end position="146"/>
    </location>
</feature>
<dbReference type="NCBIfam" id="TIGR00913">
    <property type="entry name" value="2A0310"/>
    <property type="match status" value="1"/>
</dbReference>
<feature type="transmembrane region" description="Helical" evidence="9">
    <location>
        <begin position="394"/>
        <end position="415"/>
    </location>
</feature>
<evidence type="ECO:0000256" key="9">
    <source>
        <dbReference type="SAM" id="Phobius"/>
    </source>
</evidence>
<dbReference type="AlphaFoldDB" id="A0A7R7VDI0"/>
<feature type="transmembrane region" description="Helical" evidence="9">
    <location>
        <begin position="567"/>
        <end position="588"/>
    </location>
</feature>
<evidence type="ECO:0000256" key="6">
    <source>
        <dbReference type="ARBA" id="ARBA00022989"/>
    </source>
</evidence>
<feature type="region of interest" description="Disordered" evidence="8">
    <location>
        <begin position="136"/>
        <end position="163"/>
    </location>
</feature>
<dbReference type="FunFam" id="1.20.1740.10:FF:000017">
    <property type="entry name" value="Amino acid permease"/>
    <property type="match status" value="1"/>
</dbReference>
<dbReference type="PANTHER" id="PTHR43341:SF1">
    <property type="entry name" value="GENERAL AMINO-ACID PERMEASE GAP1"/>
    <property type="match status" value="1"/>
</dbReference>
<comment type="subcellular location">
    <subcellularLocation>
        <location evidence="1">Cell membrane</location>
        <topology evidence="1">Multi-pass membrane protein</topology>
    </subcellularLocation>
</comment>
<dbReference type="GO" id="GO:0005886">
    <property type="term" value="C:plasma membrane"/>
    <property type="evidence" value="ECO:0007669"/>
    <property type="project" value="UniProtKB-SubCell"/>
</dbReference>
<dbReference type="GeneID" id="66977065"/>
<dbReference type="InterPro" id="IPR050524">
    <property type="entry name" value="APC_YAT"/>
</dbReference>
<accession>A0A7R7VDI0</accession>
<feature type="transmembrane region" description="Helical" evidence="9">
    <location>
        <begin position="281"/>
        <end position="299"/>
    </location>
</feature>
<feature type="transmembrane region" description="Helical" evidence="9">
    <location>
        <begin position="525"/>
        <end position="546"/>
    </location>
</feature>
<feature type="transmembrane region" description="Helical" evidence="9">
    <location>
        <begin position="311"/>
        <end position="333"/>
    </location>
</feature>
<evidence type="ECO:0000256" key="5">
    <source>
        <dbReference type="ARBA" id="ARBA00022970"/>
    </source>
</evidence>
<keyword evidence="7 9" id="KW-0472">Membrane</keyword>
<organism evidence="11 12">
    <name type="scientific">Aspergillus chevalieri</name>
    <name type="common">Eurotium chevalieri</name>
    <dbReference type="NCBI Taxonomy" id="182096"/>
    <lineage>
        <taxon>Eukaryota</taxon>
        <taxon>Fungi</taxon>
        <taxon>Dikarya</taxon>
        <taxon>Ascomycota</taxon>
        <taxon>Pezizomycotina</taxon>
        <taxon>Eurotiomycetes</taxon>
        <taxon>Eurotiomycetidae</taxon>
        <taxon>Eurotiales</taxon>
        <taxon>Aspergillaceae</taxon>
        <taxon>Aspergillus</taxon>
        <taxon>Aspergillus subgen. Aspergillus</taxon>
    </lineage>
</organism>
<dbReference type="PANTHER" id="PTHR43341">
    <property type="entry name" value="AMINO ACID PERMEASE"/>
    <property type="match status" value="1"/>
</dbReference>
<feature type="transmembrane region" description="Helical" evidence="9">
    <location>
        <begin position="249"/>
        <end position="269"/>
    </location>
</feature>
<evidence type="ECO:0000313" key="12">
    <source>
        <dbReference type="Proteomes" id="UP000637239"/>
    </source>
</evidence>
<feature type="transmembrane region" description="Helical" evidence="9">
    <location>
        <begin position="496"/>
        <end position="513"/>
    </location>
</feature>
<evidence type="ECO:0000256" key="2">
    <source>
        <dbReference type="ARBA" id="ARBA00022448"/>
    </source>
</evidence>
<dbReference type="Proteomes" id="UP000637239">
    <property type="component" value="Chromosome 1"/>
</dbReference>
<evidence type="ECO:0000256" key="4">
    <source>
        <dbReference type="ARBA" id="ARBA00022692"/>
    </source>
</evidence>
<reference evidence="11" key="2">
    <citation type="submission" date="2021-02" db="EMBL/GenBank/DDBJ databases">
        <title>Aspergillus chevalieri M1 genome sequence.</title>
        <authorList>
            <person name="Kadooka C."/>
            <person name="Mori K."/>
            <person name="Futagami T."/>
        </authorList>
    </citation>
    <scope>NUCLEOTIDE SEQUENCE</scope>
    <source>
        <strain evidence="11">M1</strain>
    </source>
</reference>
<dbReference type="InterPro" id="IPR004762">
    <property type="entry name" value="Amino_acid_permease_fungi"/>
</dbReference>
<dbReference type="RefSeq" id="XP_043131228.1">
    <property type="nucleotide sequence ID" value="XM_043275609.1"/>
</dbReference>
<keyword evidence="2" id="KW-0813">Transport</keyword>
<evidence type="ECO:0000259" key="10">
    <source>
        <dbReference type="Pfam" id="PF00324"/>
    </source>
</evidence>
<dbReference type="PROSITE" id="PS00218">
    <property type="entry name" value="AMINO_ACID_PERMEASE_1"/>
    <property type="match status" value="1"/>
</dbReference>
<proteinExistence type="predicted"/>
<dbReference type="InterPro" id="IPR004840">
    <property type="entry name" value="Amino_acid_permease_CS"/>
</dbReference>
<feature type="domain" description="Amino acid permease/ SLC12A" evidence="10">
    <location>
        <begin position="171"/>
        <end position="632"/>
    </location>
</feature>
<dbReference type="EMBL" id="AP024416">
    <property type="protein sequence ID" value="BCR82706.1"/>
    <property type="molecule type" value="Genomic_DNA"/>
</dbReference>
<name>A0A7R7VDI0_ASPCH</name>
<feature type="transmembrane region" description="Helical" evidence="9">
    <location>
        <begin position="608"/>
        <end position="628"/>
    </location>
</feature>
<dbReference type="GO" id="GO:0015171">
    <property type="term" value="F:amino acid transmembrane transporter activity"/>
    <property type="evidence" value="ECO:0007669"/>
    <property type="project" value="TreeGrafter"/>
</dbReference>
<keyword evidence="12" id="KW-1185">Reference proteome</keyword>
<dbReference type="Gene3D" id="1.20.1740.10">
    <property type="entry name" value="Amino acid/polyamine transporter I"/>
    <property type="match status" value="1"/>
</dbReference>
<feature type="transmembrane region" description="Helical" evidence="9">
    <location>
        <begin position="202"/>
        <end position="228"/>
    </location>
</feature>
<protein>
    <submittedName>
        <fullName evidence="11">Glyceraldehyde-3-phosphate dehydrogenase 1</fullName>
    </submittedName>
</protein>
<gene>
    <name evidence="11" type="primary">GAP1_1</name>
    <name evidence="11" type="ORF">ACHE_10108A</name>
</gene>
<sequence length="674" mass="74282">MMAFSRSNNVLHCLHCIASLLWRNTVPDVVIWFRRGTSLTADRVNFQRRNTVCVREGRKFKRCVTSPRMGSGQTTFIPELSLALQLFHLYNLADRIMADDTIHKVTTKSSSESASDYGEAKVHQSNIGRRIWDSFKPNPNSLTNTAPGADVENAAENTANSPLERRLKGRHMQMIAIGGSIGTGLFVGSGSVLATGGPASSLIAYGLIGFMMYCTVHALGEMAVLYPVAGSFSHYATRFIDPAWGFSMGWNYVMQWLVTLPLEIVAASITVDYWHPNVSNAAWVAIFWTLIVLINLFGVKGYGEAEFVFSLIKVIAVVGFIILGIILNCGGGPQGEYIGGRYWQNPGAFNNGFKGLCSVFAKAAFAFAGTEFVGLTAAETANPRKSLPTAIKQVFWRIVLFYLVSLTIVGLLVPYNDPKLMSGDSDADASASPFVIAIKNAGISVLDSVMNVVIMIAVLSVGNSSVYGSSRTLAALAEQGQAPRFLAYIDRKGRPLWSLLVVSAFGLLAFLAASDKQAVAFEWMLAISGLSSIFTWASVCLCHIRFRRSWKLQGHSLNELPFRSQPGLIGSYAGFILNCLVLVAQFWVGFAPVAYGDMTASERVYNFFSVYLAAPVVLAFYIPYKIYYRTPFIRAKDMDLHTGRRDLDIQYLIEEERAEQAAWPMWKKVYKVFC</sequence>
<evidence type="ECO:0000256" key="1">
    <source>
        <dbReference type="ARBA" id="ARBA00004651"/>
    </source>
</evidence>
<keyword evidence="5" id="KW-0029">Amino-acid transport</keyword>